<evidence type="ECO:0000259" key="2">
    <source>
        <dbReference type="Pfam" id="PF17116"/>
    </source>
</evidence>
<sequence>MKYLYSLLIILFTAPVSAQKNEIFSPRIATLQVVAGQNWLSPPVVDLYSNQPLNISFDDLTHEYHRYVYKIEHCEADWSVSQGIFLSDYLEGFTDAQTIDDMAESVNTNVLYTHYRLKIPNERCRIKMSGNYRLSVYDENNDNELMFQACFMVVERETTVTMEATANTELGMNSAYQQINWQLNYDNISVAAPDSQIKTVVMQNGRWDNAVINARAQFVMRDGLRWSHNRNLIFPAGNEYRKFEMLDVSHTTMGLERIGWDGHTYHAYVGADEQRRNYIYDESANGSFYIRNSDNWENDVTSEYLMVHFTLFSPRIEGDIYLNGTWTNDQFIDRYKMVYNEEKHLYEASVMLKQGYYSYQYLQQKKDGSLAPLPSEGSFYQTENQYQVLVYYRGNNDRTDRLVGYQEIRTK</sequence>
<dbReference type="EMBL" id="UGTJ01000001">
    <property type="protein sequence ID" value="SUB79226.1"/>
    <property type="molecule type" value="Genomic_DNA"/>
</dbReference>
<evidence type="ECO:0000313" key="3">
    <source>
        <dbReference type="EMBL" id="SUB79226.1"/>
    </source>
</evidence>
<keyword evidence="1" id="KW-0732">Signal</keyword>
<feature type="domain" description="Type 9 secretion system plug protein N-terminal" evidence="2">
    <location>
        <begin position="28"/>
        <end position="155"/>
    </location>
</feature>
<dbReference type="RefSeq" id="WP_115153150.1">
    <property type="nucleotide sequence ID" value="NZ_DBFWLE010000018.1"/>
</dbReference>
<name>A0AAQ1UK36_9BACT</name>
<feature type="chain" id="PRO_5043030819" description="Type 9 secretion system plug protein N-terminal domain-containing protein" evidence="1">
    <location>
        <begin position="19"/>
        <end position="411"/>
    </location>
</feature>
<evidence type="ECO:0000313" key="4">
    <source>
        <dbReference type="Proteomes" id="UP000255283"/>
    </source>
</evidence>
<dbReference type="Pfam" id="PF17116">
    <property type="entry name" value="T9SS_plug_1st"/>
    <property type="match status" value="1"/>
</dbReference>
<comment type="caution">
    <text evidence="3">The sequence shown here is derived from an EMBL/GenBank/DDBJ whole genome shotgun (WGS) entry which is preliminary data.</text>
</comment>
<proteinExistence type="predicted"/>
<accession>A0AAQ1UK36</accession>
<dbReference type="Proteomes" id="UP000255283">
    <property type="component" value="Unassembled WGS sequence"/>
</dbReference>
<gene>
    <name evidence="3" type="ORF">NCTC13063_00484</name>
</gene>
<dbReference type="AlphaFoldDB" id="A0AAQ1UK36"/>
<evidence type="ECO:0000256" key="1">
    <source>
        <dbReference type="SAM" id="SignalP"/>
    </source>
</evidence>
<feature type="signal peptide" evidence="1">
    <location>
        <begin position="1"/>
        <end position="18"/>
    </location>
</feature>
<dbReference type="InterPro" id="IPR031345">
    <property type="entry name" value="T9SS_Plug_N"/>
</dbReference>
<reference evidence="3 4" key="1">
    <citation type="submission" date="2018-06" db="EMBL/GenBank/DDBJ databases">
        <authorList>
            <consortium name="Pathogen Informatics"/>
            <person name="Doyle S."/>
        </authorList>
    </citation>
    <scope>NUCLEOTIDE SEQUENCE [LARGE SCALE GENOMIC DNA]</scope>
    <source>
        <strain evidence="3 4">NCTC13063</strain>
    </source>
</reference>
<organism evidence="3 4">
    <name type="scientific">Segatella buccae</name>
    <dbReference type="NCBI Taxonomy" id="28126"/>
    <lineage>
        <taxon>Bacteria</taxon>
        <taxon>Pseudomonadati</taxon>
        <taxon>Bacteroidota</taxon>
        <taxon>Bacteroidia</taxon>
        <taxon>Bacteroidales</taxon>
        <taxon>Prevotellaceae</taxon>
        <taxon>Segatella</taxon>
    </lineage>
</organism>
<protein>
    <recommendedName>
        <fullName evidence="2">Type 9 secretion system plug protein N-terminal domain-containing protein</fullName>
    </recommendedName>
</protein>